<name>A0A0C9UHU4_SPHS4</name>
<organism evidence="2 3">
    <name type="scientific">Sphaerobolus stellatus (strain SS14)</name>
    <dbReference type="NCBI Taxonomy" id="990650"/>
    <lineage>
        <taxon>Eukaryota</taxon>
        <taxon>Fungi</taxon>
        <taxon>Dikarya</taxon>
        <taxon>Basidiomycota</taxon>
        <taxon>Agaricomycotina</taxon>
        <taxon>Agaricomycetes</taxon>
        <taxon>Phallomycetidae</taxon>
        <taxon>Geastrales</taxon>
        <taxon>Sphaerobolaceae</taxon>
        <taxon>Sphaerobolus</taxon>
    </lineage>
</organism>
<proteinExistence type="predicted"/>
<keyword evidence="3" id="KW-1185">Reference proteome</keyword>
<gene>
    <name evidence="2" type="ORF">M422DRAFT_254101</name>
</gene>
<evidence type="ECO:0000313" key="2">
    <source>
        <dbReference type="EMBL" id="KIJ42658.1"/>
    </source>
</evidence>
<evidence type="ECO:0000256" key="1">
    <source>
        <dbReference type="SAM" id="MobiDB-lite"/>
    </source>
</evidence>
<protein>
    <submittedName>
        <fullName evidence="2">Uncharacterized protein</fullName>
    </submittedName>
</protein>
<accession>A0A0C9UHU4</accession>
<dbReference type="Proteomes" id="UP000054279">
    <property type="component" value="Unassembled WGS sequence"/>
</dbReference>
<sequence length="191" mass="20983">MRRNTATIPVGGLCRVAGGSSVSFASSSQAHYQAQAQARSTTHPTTQPTTTTPYTYQDYARTTHMVNTIAPAPAPSQTKQAPTPTPHPGYPYMPYHMGYYPYGAYGQPLRATPTTKQGQAQAQQVSTTAQSQGQGQASNAASQAQSQAKQQRQVYAAHYAVYASNHALERLHQHLEHQRRLHQRHTHVYSH</sequence>
<reference evidence="2 3" key="1">
    <citation type="submission" date="2014-06" db="EMBL/GenBank/DDBJ databases">
        <title>Evolutionary Origins and Diversification of the Mycorrhizal Mutualists.</title>
        <authorList>
            <consortium name="DOE Joint Genome Institute"/>
            <consortium name="Mycorrhizal Genomics Consortium"/>
            <person name="Kohler A."/>
            <person name="Kuo A."/>
            <person name="Nagy L.G."/>
            <person name="Floudas D."/>
            <person name="Copeland A."/>
            <person name="Barry K.W."/>
            <person name="Cichocki N."/>
            <person name="Veneault-Fourrey C."/>
            <person name="LaButti K."/>
            <person name="Lindquist E.A."/>
            <person name="Lipzen A."/>
            <person name="Lundell T."/>
            <person name="Morin E."/>
            <person name="Murat C."/>
            <person name="Riley R."/>
            <person name="Ohm R."/>
            <person name="Sun H."/>
            <person name="Tunlid A."/>
            <person name="Henrissat B."/>
            <person name="Grigoriev I.V."/>
            <person name="Hibbett D.S."/>
            <person name="Martin F."/>
        </authorList>
    </citation>
    <scope>NUCLEOTIDE SEQUENCE [LARGE SCALE GENOMIC DNA]</scope>
    <source>
        <strain evidence="2 3">SS14</strain>
    </source>
</reference>
<evidence type="ECO:0000313" key="3">
    <source>
        <dbReference type="Proteomes" id="UP000054279"/>
    </source>
</evidence>
<feature type="region of interest" description="Disordered" evidence="1">
    <location>
        <begin position="110"/>
        <end position="145"/>
    </location>
</feature>
<dbReference type="HOGENOM" id="CLU_1422256_0_0_1"/>
<dbReference type="AlphaFoldDB" id="A0A0C9UHU4"/>
<dbReference type="EMBL" id="KN837128">
    <property type="protein sequence ID" value="KIJ42658.1"/>
    <property type="molecule type" value="Genomic_DNA"/>
</dbReference>